<comment type="caution">
    <text evidence="1">The sequence shown here is derived from an EMBL/GenBank/DDBJ whole genome shotgun (WGS) entry which is preliminary data.</text>
</comment>
<evidence type="ECO:0000313" key="2">
    <source>
        <dbReference type="Proteomes" id="UP001265700"/>
    </source>
</evidence>
<dbReference type="PROSITE" id="PS51257">
    <property type="entry name" value="PROKAR_LIPOPROTEIN"/>
    <property type="match status" value="1"/>
</dbReference>
<keyword evidence="2" id="KW-1185">Reference proteome</keyword>
<dbReference type="Proteomes" id="UP001265700">
    <property type="component" value="Unassembled WGS sequence"/>
</dbReference>
<reference evidence="1 2" key="1">
    <citation type="submission" date="2023-07" db="EMBL/GenBank/DDBJ databases">
        <title>Sorghum-associated microbial communities from plants grown in Nebraska, USA.</title>
        <authorList>
            <person name="Schachtman D."/>
        </authorList>
    </citation>
    <scope>NUCLEOTIDE SEQUENCE [LARGE SCALE GENOMIC DNA]</scope>
    <source>
        <strain evidence="1 2">4249</strain>
    </source>
</reference>
<proteinExistence type="predicted"/>
<name>A0ABU1WUT8_9BURK</name>
<evidence type="ECO:0000313" key="1">
    <source>
        <dbReference type="EMBL" id="MDR7152939.1"/>
    </source>
</evidence>
<sequence length="188" mass="19704">MHSRSVGPVRLARALASVLLVVTCLLALSGCSPAYNWRDLQLAGTPLQALMPCKPEAAERTVPLAGVPTLMHMHSCEAGGQTFAVAWADASAEARVPEILTGWRAGSLAAIRVDPATAADATTEWPVAVPGAQQLRGLQAAGQDPQGKTTQVRAAYFSKGSLVFQAAVYGPALPDEVLTTFFEGLRLP</sequence>
<dbReference type="EMBL" id="JAVDWU010000015">
    <property type="protein sequence ID" value="MDR7152939.1"/>
    <property type="molecule type" value="Genomic_DNA"/>
</dbReference>
<protein>
    <submittedName>
        <fullName evidence="1">Uncharacterized protein</fullName>
    </submittedName>
</protein>
<organism evidence="1 2">
    <name type="scientific">Hydrogenophaga palleronii</name>
    <dbReference type="NCBI Taxonomy" id="65655"/>
    <lineage>
        <taxon>Bacteria</taxon>
        <taxon>Pseudomonadati</taxon>
        <taxon>Pseudomonadota</taxon>
        <taxon>Betaproteobacteria</taxon>
        <taxon>Burkholderiales</taxon>
        <taxon>Comamonadaceae</taxon>
        <taxon>Hydrogenophaga</taxon>
    </lineage>
</organism>
<accession>A0ABU1WUT8</accession>
<gene>
    <name evidence="1" type="ORF">J2W49_004917</name>
</gene>